<comment type="catalytic activity">
    <reaction evidence="10">
        <text>(2E,4Z,7Z,10Z,13Z,16Z,19Z)-docosaheptaenoyl-CoA + NADPH + H(+) = (3E,7Z,10Z,13Z,16Z,19Z)-docosahexaenoyl-CoA + NADP(+)</text>
        <dbReference type="Rhea" id="RHEA:44920"/>
        <dbReference type="ChEBI" id="CHEBI:15378"/>
        <dbReference type="ChEBI" id="CHEBI:57783"/>
        <dbReference type="ChEBI" id="CHEBI:58349"/>
        <dbReference type="ChEBI" id="CHEBI:77559"/>
        <dbReference type="ChEBI" id="CHEBI:84791"/>
    </reaction>
</comment>
<keyword evidence="2" id="KW-0560">Oxidoreductase</keyword>
<gene>
    <name evidence="11" type="ORF">MAR_029393</name>
</gene>
<evidence type="ECO:0000256" key="8">
    <source>
        <dbReference type="ARBA" id="ARBA00048009"/>
    </source>
</evidence>
<evidence type="ECO:0000256" key="4">
    <source>
        <dbReference type="ARBA" id="ARBA00025939"/>
    </source>
</evidence>
<dbReference type="Gene3D" id="3.40.50.720">
    <property type="entry name" value="NAD(P)-binding Rossmann-like Domain"/>
    <property type="match status" value="2"/>
</dbReference>
<evidence type="ECO:0000256" key="7">
    <source>
        <dbReference type="ARBA" id="ARBA00030890"/>
    </source>
</evidence>
<proteinExistence type="inferred from homology"/>
<dbReference type="InterPro" id="IPR045017">
    <property type="entry name" value="DECR2-like"/>
</dbReference>
<evidence type="ECO:0000256" key="6">
    <source>
        <dbReference type="ARBA" id="ARBA00026221"/>
    </source>
</evidence>
<keyword evidence="1" id="KW-0521">NADP</keyword>
<evidence type="ECO:0000256" key="5">
    <source>
        <dbReference type="ARBA" id="ARBA00026117"/>
    </source>
</evidence>
<comment type="catalytic activity">
    <reaction evidence="9">
        <text>a (2E,4Z)-dienoyl-CoA + NADPH + H(+) = a 4,5-saturated-(3E)-enoyl-CoA + NADP(+)</text>
        <dbReference type="Rhea" id="RHEA:61892"/>
        <dbReference type="ChEBI" id="CHEBI:15378"/>
        <dbReference type="ChEBI" id="CHEBI:57783"/>
        <dbReference type="ChEBI" id="CHEBI:58349"/>
        <dbReference type="ChEBI" id="CHEBI:85099"/>
        <dbReference type="ChEBI" id="CHEBI:85493"/>
        <dbReference type="EC" id="1.3.1.124"/>
    </reaction>
</comment>
<comment type="subunit">
    <text evidence="4">Monomer, dimer and oligomer.</text>
</comment>
<dbReference type="Pfam" id="PF00106">
    <property type="entry name" value="adh_short"/>
    <property type="match status" value="1"/>
</dbReference>
<evidence type="ECO:0000256" key="1">
    <source>
        <dbReference type="ARBA" id="ARBA00022857"/>
    </source>
</evidence>
<accession>A0ABY7DKT6</accession>
<organism evidence="11 12">
    <name type="scientific">Mya arenaria</name>
    <name type="common">Soft-shell clam</name>
    <dbReference type="NCBI Taxonomy" id="6604"/>
    <lineage>
        <taxon>Eukaryota</taxon>
        <taxon>Metazoa</taxon>
        <taxon>Spiralia</taxon>
        <taxon>Lophotrochozoa</taxon>
        <taxon>Mollusca</taxon>
        <taxon>Bivalvia</taxon>
        <taxon>Autobranchia</taxon>
        <taxon>Heteroconchia</taxon>
        <taxon>Euheterodonta</taxon>
        <taxon>Imparidentia</taxon>
        <taxon>Neoheterodontei</taxon>
        <taxon>Myida</taxon>
        <taxon>Myoidea</taxon>
        <taxon>Myidae</taxon>
        <taxon>Mya</taxon>
    </lineage>
</organism>
<dbReference type="Pfam" id="PF13561">
    <property type="entry name" value="adh_short_C2"/>
    <property type="match status" value="1"/>
</dbReference>
<dbReference type="PANTHER" id="PTHR43296:SF2">
    <property type="entry name" value="PEROXISOMAL 2,4-DIENOYL-COA REDUCTASE [(3E)-ENOYL-COA-PRODUCING]"/>
    <property type="match status" value="1"/>
</dbReference>
<keyword evidence="12" id="KW-1185">Reference proteome</keyword>
<evidence type="ECO:0000313" key="12">
    <source>
        <dbReference type="Proteomes" id="UP001164746"/>
    </source>
</evidence>
<evidence type="ECO:0000256" key="10">
    <source>
        <dbReference type="ARBA" id="ARBA00048631"/>
    </source>
</evidence>
<dbReference type="InterPro" id="IPR036291">
    <property type="entry name" value="NAD(P)-bd_dom_sf"/>
</dbReference>
<protein>
    <recommendedName>
        <fullName evidence="6">Peroxisomal 2,4-dienoyl-CoA reductase [(3E)-enoyl-CoA-producing]</fullName>
        <ecNumber evidence="5">1.3.1.124</ecNumber>
    </recommendedName>
    <alternativeName>
        <fullName evidence="7">2,4-dienoyl-CoA reductase 2</fullName>
    </alternativeName>
</protein>
<reference evidence="11" key="1">
    <citation type="submission" date="2022-11" db="EMBL/GenBank/DDBJ databases">
        <title>Centuries of genome instability and evolution in soft-shell clam transmissible cancer (bioRxiv).</title>
        <authorList>
            <person name="Hart S.F.M."/>
            <person name="Yonemitsu M.A."/>
            <person name="Giersch R.M."/>
            <person name="Beal B.F."/>
            <person name="Arriagada G."/>
            <person name="Davis B.W."/>
            <person name="Ostrander E.A."/>
            <person name="Goff S.P."/>
            <person name="Metzger M.J."/>
        </authorList>
    </citation>
    <scope>NUCLEOTIDE SEQUENCE</scope>
    <source>
        <strain evidence="11">MELC-2E11</strain>
        <tissue evidence="11">Siphon/mantle</tissue>
    </source>
</reference>
<evidence type="ECO:0000256" key="9">
    <source>
        <dbReference type="ARBA" id="ARBA00048340"/>
    </source>
</evidence>
<evidence type="ECO:0000313" key="11">
    <source>
        <dbReference type="EMBL" id="WAQ96703.1"/>
    </source>
</evidence>
<sequence length="188" mass="20466">MSQNTAKEECVKNFKYIFRNDLFLGKVAFVTGGGTGIGFTIAEVLMRHGCDTVIASRRLDKLQESAATLRAATGRRCLPIQMDVRDKHGGVIVNITATLQVRGQVYQLHAGAAKAAIGGKALRKEFVDNIPIQRVGTREDIANTVVYVCSDAAQLLTGSTVIADGGSWLTNENNLSRIRHIVELYSKM</sequence>
<dbReference type="EC" id="1.3.1.124" evidence="5"/>
<dbReference type="InterPro" id="IPR002347">
    <property type="entry name" value="SDR_fam"/>
</dbReference>
<dbReference type="SUPFAM" id="SSF51735">
    <property type="entry name" value="NAD(P)-binding Rossmann-fold domains"/>
    <property type="match status" value="1"/>
</dbReference>
<comment type="catalytic activity">
    <reaction evidence="8">
        <text>a (2E,4E)-dienoyl-CoA + NADPH + H(+) = a 4,5-saturated-(3E)-enoyl-CoA + NADP(+)</text>
        <dbReference type="Rhea" id="RHEA:45912"/>
        <dbReference type="ChEBI" id="CHEBI:15378"/>
        <dbReference type="ChEBI" id="CHEBI:57783"/>
        <dbReference type="ChEBI" id="CHEBI:58349"/>
        <dbReference type="ChEBI" id="CHEBI:85101"/>
        <dbReference type="ChEBI" id="CHEBI:85493"/>
        <dbReference type="EC" id="1.3.1.124"/>
    </reaction>
</comment>
<comment type="similarity">
    <text evidence="3">Belongs to the short-chain dehydrogenases/reductases (SDR) family. 2,4-dienoyl-CoA reductase subfamily.</text>
</comment>
<evidence type="ECO:0000256" key="3">
    <source>
        <dbReference type="ARBA" id="ARBA00025787"/>
    </source>
</evidence>
<dbReference type="EMBL" id="CP111013">
    <property type="protein sequence ID" value="WAQ96703.1"/>
    <property type="molecule type" value="Genomic_DNA"/>
</dbReference>
<name>A0ABY7DKT6_MYAAR</name>
<dbReference type="PANTHER" id="PTHR43296">
    <property type="entry name" value="PEROXISOMAL 2,4-DIENOYL-COA REDUCTASE"/>
    <property type="match status" value="1"/>
</dbReference>
<dbReference type="Proteomes" id="UP001164746">
    <property type="component" value="Chromosome 2"/>
</dbReference>
<evidence type="ECO:0000256" key="2">
    <source>
        <dbReference type="ARBA" id="ARBA00023002"/>
    </source>
</evidence>